<dbReference type="Proteomes" id="UP000499080">
    <property type="component" value="Unassembled WGS sequence"/>
</dbReference>
<keyword evidence="2" id="KW-1185">Reference proteome</keyword>
<organism evidence="1 2">
    <name type="scientific">Araneus ventricosus</name>
    <name type="common">Orbweaver spider</name>
    <name type="synonym">Epeira ventricosa</name>
    <dbReference type="NCBI Taxonomy" id="182803"/>
    <lineage>
        <taxon>Eukaryota</taxon>
        <taxon>Metazoa</taxon>
        <taxon>Ecdysozoa</taxon>
        <taxon>Arthropoda</taxon>
        <taxon>Chelicerata</taxon>
        <taxon>Arachnida</taxon>
        <taxon>Araneae</taxon>
        <taxon>Araneomorphae</taxon>
        <taxon>Entelegynae</taxon>
        <taxon>Araneoidea</taxon>
        <taxon>Araneidae</taxon>
        <taxon>Araneus</taxon>
    </lineage>
</organism>
<proteinExistence type="predicted"/>
<protein>
    <submittedName>
        <fullName evidence="1">Uncharacterized protein</fullName>
    </submittedName>
</protein>
<comment type="caution">
    <text evidence="1">The sequence shown here is derived from an EMBL/GenBank/DDBJ whole genome shotgun (WGS) entry which is preliminary data.</text>
</comment>
<gene>
    <name evidence="1" type="ORF">AVEN_17544_1</name>
</gene>
<dbReference type="EMBL" id="BGPR01001900">
    <property type="protein sequence ID" value="GBM63957.1"/>
    <property type="molecule type" value="Genomic_DNA"/>
</dbReference>
<evidence type="ECO:0000313" key="1">
    <source>
        <dbReference type="EMBL" id="GBM63957.1"/>
    </source>
</evidence>
<reference evidence="1 2" key="1">
    <citation type="journal article" date="2019" name="Sci. Rep.">
        <title>Orb-weaving spider Araneus ventricosus genome elucidates the spidroin gene catalogue.</title>
        <authorList>
            <person name="Kono N."/>
            <person name="Nakamura H."/>
            <person name="Ohtoshi R."/>
            <person name="Moran D.A.P."/>
            <person name="Shinohara A."/>
            <person name="Yoshida Y."/>
            <person name="Fujiwara M."/>
            <person name="Mori M."/>
            <person name="Tomita M."/>
            <person name="Arakawa K."/>
        </authorList>
    </citation>
    <scope>NUCLEOTIDE SEQUENCE [LARGE SCALE GENOMIC DNA]</scope>
</reference>
<evidence type="ECO:0000313" key="2">
    <source>
        <dbReference type="Proteomes" id="UP000499080"/>
    </source>
</evidence>
<dbReference type="AlphaFoldDB" id="A0A4Y2HF95"/>
<name>A0A4Y2HF95_ARAVE</name>
<accession>A0A4Y2HF95</accession>
<sequence>MAYMTPRNVVHGMVVVAAPLAFVQKKMALLAKNGVSFAEMETGVGFHLLKCCPDSPLASFFFFETTHPRLLFSIFKSEVKTALSSNFTALSRI</sequence>